<dbReference type="Gene3D" id="3.60.10.10">
    <property type="entry name" value="Endonuclease/exonuclease/phosphatase"/>
    <property type="match status" value="1"/>
</dbReference>
<organism evidence="1 2">
    <name type="scientific">Undibacterium macrobrachii</name>
    <dbReference type="NCBI Taxonomy" id="1119058"/>
    <lineage>
        <taxon>Bacteria</taxon>
        <taxon>Pseudomonadati</taxon>
        <taxon>Pseudomonadota</taxon>
        <taxon>Betaproteobacteria</taxon>
        <taxon>Burkholderiales</taxon>
        <taxon>Oxalobacteraceae</taxon>
        <taxon>Undibacterium</taxon>
    </lineage>
</organism>
<evidence type="ECO:0000313" key="2">
    <source>
        <dbReference type="Proteomes" id="UP000620127"/>
    </source>
</evidence>
<reference evidence="2" key="1">
    <citation type="journal article" date="2019" name="Int. J. Syst. Evol. Microbiol.">
        <title>The Global Catalogue of Microorganisms (GCM) 10K type strain sequencing project: providing services to taxonomists for standard genome sequencing and annotation.</title>
        <authorList>
            <consortium name="The Broad Institute Genomics Platform"/>
            <consortium name="The Broad Institute Genome Sequencing Center for Infectious Disease"/>
            <person name="Wu L."/>
            <person name="Ma J."/>
        </authorList>
    </citation>
    <scope>NUCLEOTIDE SEQUENCE [LARGE SCALE GENOMIC DNA]</scope>
    <source>
        <strain evidence="2">KCTC 23916</strain>
    </source>
</reference>
<keyword evidence="2" id="KW-1185">Reference proteome</keyword>
<dbReference type="Proteomes" id="UP000620127">
    <property type="component" value="Unassembled WGS sequence"/>
</dbReference>
<sequence>MAIDEDLRNIECSLYRKFHMSKMNKIAIALALSFSAPAIFAAEVGIASFNLAWMGSKDDFKKHLEVCSAPQVNWCETRARTMRDAQAPTAEEIERAKQCQANFETAAGGAEKSMLVAPCNAYRLNSNNWQNAHEWYAQKVNGLAATIDKLVVDEKISIFAFQEVSNRAAIQDILGKHAADFDSCVAEHNAFQTVGFAWKKSLSKKPVVCKNEDALAIKEKADDAKGIRRLRPGVELNLTIAGKPLSLLNVHLKSSCANLVKTDRYPARELTDNDAACKVLNRQIAPLENWIETVAAKTPMFIVLGDFNRRIDEEAAANIPAKDVRLDGSDPASPNRTGATGEVTSRVMWQEISDGAPSLVQIPLAEGSACKGFVGLDHILFSPALHAKQTLGFNSIKLPVVQEAGQKIISSDHCPRIVKMKI</sequence>
<comment type="caution">
    <text evidence="1">The sequence shown here is derived from an EMBL/GenBank/DDBJ whole genome shotgun (WGS) entry which is preliminary data.</text>
</comment>
<evidence type="ECO:0008006" key="3">
    <source>
        <dbReference type="Google" id="ProtNLM"/>
    </source>
</evidence>
<proteinExistence type="predicted"/>
<name>A0ABQ2XF48_9BURK</name>
<accession>A0ABQ2XF48</accession>
<protein>
    <recommendedName>
        <fullName evidence="3">Endonuclease/exonuclease/phosphatase domain-containing protein</fullName>
    </recommendedName>
</protein>
<dbReference type="EMBL" id="BMYT01000002">
    <property type="protein sequence ID" value="GGX11590.1"/>
    <property type="molecule type" value="Genomic_DNA"/>
</dbReference>
<gene>
    <name evidence="1" type="ORF">GCM10011282_17560</name>
</gene>
<evidence type="ECO:0000313" key="1">
    <source>
        <dbReference type="EMBL" id="GGX11590.1"/>
    </source>
</evidence>
<dbReference type="SUPFAM" id="SSF56219">
    <property type="entry name" value="DNase I-like"/>
    <property type="match status" value="1"/>
</dbReference>
<dbReference type="InterPro" id="IPR036691">
    <property type="entry name" value="Endo/exonu/phosph_ase_sf"/>
</dbReference>